<evidence type="ECO:0000313" key="2">
    <source>
        <dbReference type="Proteomes" id="UP000765509"/>
    </source>
</evidence>
<accession>A0A9Q3CDJ4</accession>
<dbReference type="Proteomes" id="UP000765509">
    <property type="component" value="Unassembled WGS sequence"/>
</dbReference>
<proteinExistence type="predicted"/>
<dbReference type="EMBL" id="AVOT02006040">
    <property type="protein sequence ID" value="MBW0480615.1"/>
    <property type="molecule type" value="Genomic_DNA"/>
</dbReference>
<sequence length="118" mass="13148">MSSTAEFLLVGCVLEHHLPRYLQNNLGKLQGSLFCATFTRAALSGRQSQSKCLTSSLLLRKLPSSLGSLKLGLDITQSCALRVQPAFFNYSVSDHANLRILFWKLCSIRYLKLISVSR</sequence>
<organism evidence="1 2">
    <name type="scientific">Austropuccinia psidii MF-1</name>
    <dbReference type="NCBI Taxonomy" id="1389203"/>
    <lineage>
        <taxon>Eukaryota</taxon>
        <taxon>Fungi</taxon>
        <taxon>Dikarya</taxon>
        <taxon>Basidiomycota</taxon>
        <taxon>Pucciniomycotina</taxon>
        <taxon>Pucciniomycetes</taxon>
        <taxon>Pucciniales</taxon>
        <taxon>Sphaerophragmiaceae</taxon>
        <taxon>Austropuccinia</taxon>
    </lineage>
</organism>
<evidence type="ECO:0000313" key="1">
    <source>
        <dbReference type="EMBL" id="MBW0480615.1"/>
    </source>
</evidence>
<dbReference type="AlphaFoldDB" id="A0A9Q3CDJ4"/>
<gene>
    <name evidence="1" type="ORF">O181_020330</name>
</gene>
<comment type="caution">
    <text evidence="1">The sequence shown here is derived from an EMBL/GenBank/DDBJ whole genome shotgun (WGS) entry which is preliminary data.</text>
</comment>
<protein>
    <submittedName>
        <fullName evidence="1">Uncharacterized protein</fullName>
    </submittedName>
</protein>
<keyword evidence="2" id="KW-1185">Reference proteome</keyword>
<reference evidence="1" key="1">
    <citation type="submission" date="2021-03" db="EMBL/GenBank/DDBJ databases">
        <title>Draft genome sequence of rust myrtle Austropuccinia psidii MF-1, a brazilian biotype.</title>
        <authorList>
            <person name="Quecine M.C."/>
            <person name="Pachon D.M.R."/>
            <person name="Bonatelli M.L."/>
            <person name="Correr F.H."/>
            <person name="Franceschini L.M."/>
            <person name="Leite T.F."/>
            <person name="Margarido G.R.A."/>
            <person name="Almeida C.A."/>
            <person name="Ferrarezi J.A."/>
            <person name="Labate C.A."/>
        </authorList>
    </citation>
    <scope>NUCLEOTIDE SEQUENCE</scope>
    <source>
        <strain evidence="1">MF-1</strain>
    </source>
</reference>
<name>A0A9Q3CDJ4_9BASI</name>